<evidence type="ECO:0000313" key="2">
    <source>
        <dbReference type="Proteomes" id="UP000255425"/>
    </source>
</evidence>
<proteinExistence type="predicted"/>
<dbReference type="Gene3D" id="3.30.386.10">
    <property type="entry name" value="Chitosanase, subunit A, domain 2"/>
    <property type="match status" value="1"/>
</dbReference>
<dbReference type="SUPFAM" id="SSF53955">
    <property type="entry name" value="Lysozyme-like"/>
    <property type="match status" value="1"/>
</dbReference>
<reference evidence="1 2" key="1">
    <citation type="submission" date="2018-06" db="EMBL/GenBank/DDBJ databases">
        <authorList>
            <consortium name="Pathogen Informatics"/>
            <person name="Doyle S."/>
        </authorList>
    </citation>
    <scope>NUCLEOTIDE SEQUENCE [LARGE SCALE GENOMIC DNA]</scope>
    <source>
        <strain evidence="1 2">NCTC11807</strain>
    </source>
</reference>
<dbReference type="EC" id="3.2.1.132" evidence="1"/>
<dbReference type="InterPro" id="IPR000400">
    <property type="entry name" value="Glyco_hydro_46"/>
</dbReference>
<evidence type="ECO:0000313" key="1">
    <source>
        <dbReference type="EMBL" id="SUM67267.1"/>
    </source>
</evidence>
<dbReference type="AlphaFoldDB" id="A0A380GYD3"/>
<dbReference type="InterPro" id="IPR023099">
    <property type="entry name" value="Glyco_hydro_46_N"/>
</dbReference>
<dbReference type="GO" id="GO:0005576">
    <property type="term" value="C:extracellular region"/>
    <property type="evidence" value="ECO:0007669"/>
    <property type="project" value="InterPro"/>
</dbReference>
<protein>
    <submittedName>
        <fullName evidence="1">Chitosanase</fullName>
        <ecNumber evidence="1">3.2.1.132</ecNumber>
    </submittedName>
</protein>
<dbReference type="GeneID" id="63935288"/>
<keyword evidence="1" id="KW-0378">Hydrolase</keyword>
<dbReference type="EMBL" id="UHDZ01000001">
    <property type="protein sequence ID" value="SUM67267.1"/>
    <property type="molecule type" value="Genomic_DNA"/>
</dbReference>
<dbReference type="Gene3D" id="1.20.141.10">
    <property type="entry name" value="Chitosanase, subunit A, domain 1"/>
    <property type="match status" value="1"/>
</dbReference>
<dbReference type="Proteomes" id="UP000255425">
    <property type="component" value="Unassembled WGS sequence"/>
</dbReference>
<organism evidence="1 2">
    <name type="scientific">Staphylococcus saccharolyticus</name>
    <dbReference type="NCBI Taxonomy" id="33028"/>
    <lineage>
        <taxon>Bacteria</taxon>
        <taxon>Bacillati</taxon>
        <taxon>Bacillota</taxon>
        <taxon>Bacilli</taxon>
        <taxon>Bacillales</taxon>
        <taxon>Staphylococcaceae</taxon>
        <taxon>Staphylococcus</taxon>
    </lineage>
</organism>
<name>A0A380GYD3_9STAP</name>
<keyword evidence="1" id="KW-0326">Glycosidase</keyword>
<sequence>MDKNYDLRKRIMSLVGAAENSDINYSNNYSYIEDIGDGRGYTAGVIGFTTGTNDMVKLVKHYNKLNPNNELKKYQDALTKLSESKSDSHKGLNGFKKAWKNASKNDRDNFIKVQNYVLKTDYMTDAVNRAKEDGLSQLGQYIYFDAIVKHGPGHGATNPKDWSFDDLRNEAKKGAKTPAEGGNEADYLNNFVGKRYDAISAEQRADEDNNPNVYDRLKVQQELIKDSNFDLKLPLKFKMNDENFELTQNIINNFNDQDVDFEHA</sequence>
<dbReference type="InterPro" id="IPR023346">
    <property type="entry name" value="Lysozyme-like_dom_sf"/>
</dbReference>
<dbReference type="PROSITE" id="PS60000">
    <property type="entry name" value="CHITOSANASE_46_80"/>
    <property type="match status" value="1"/>
</dbReference>
<dbReference type="GO" id="GO:0005975">
    <property type="term" value="P:carbohydrate metabolic process"/>
    <property type="evidence" value="ECO:0007669"/>
    <property type="project" value="InterPro"/>
</dbReference>
<dbReference type="Pfam" id="PF01374">
    <property type="entry name" value="Glyco_hydro_46"/>
    <property type="match status" value="1"/>
</dbReference>
<dbReference type="CDD" id="cd00978">
    <property type="entry name" value="chitosanase_GH46"/>
    <property type="match status" value="1"/>
</dbReference>
<dbReference type="GO" id="GO:0016977">
    <property type="term" value="F:chitosanase activity"/>
    <property type="evidence" value="ECO:0007669"/>
    <property type="project" value="UniProtKB-EC"/>
</dbReference>
<keyword evidence="2" id="KW-1185">Reference proteome</keyword>
<gene>
    <name evidence="1" type="primary">csn</name>
    <name evidence="1" type="ORF">NCTC11807_00158</name>
</gene>
<accession>A0A380GYD3</accession>
<dbReference type="RefSeq" id="WP_232619724.1">
    <property type="nucleotide sequence ID" value="NZ_CP066042.1"/>
</dbReference>